<dbReference type="EMBL" id="VJMH01006400">
    <property type="protein sequence ID" value="KAF0689962.1"/>
    <property type="molecule type" value="Genomic_DNA"/>
</dbReference>
<name>A0A485LC80_9STRA</name>
<keyword evidence="1" id="KW-0472">Membrane</keyword>
<feature type="transmembrane region" description="Helical" evidence="1">
    <location>
        <begin position="65"/>
        <end position="89"/>
    </location>
</feature>
<reference evidence="2" key="2">
    <citation type="submission" date="2019-06" db="EMBL/GenBank/DDBJ databases">
        <title>Genomics analysis of Aphanomyces spp. identifies a new class of oomycete effector associated with host adaptation.</title>
        <authorList>
            <person name="Gaulin E."/>
        </authorList>
    </citation>
    <scope>NUCLEOTIDE SEQUENCE</scope>
    <source>
        <strain evidence="2">CBS 578.67</strain>
    </source>
</reference>
<gene>
    <name evidence="3" type="primary">Aste57867_18606</name>
    <name evidence="2" type="ORF">As57867_018544</name>
    <name evidence="3" type="ORF">ASTE57867_18606</name>
</gene>
<dbReference type="EMBL" id="CAADRA010006421">
    <property type="protein sequence ID" value="VFT95341.1"/>
    <property type="molecule type" value="Genomic_DNA"/>
</dbReference>
<reference evidence="3 4" key="1">
    <citation type="submission" date="2019-03" db="EMBL/GenBank/DDBJ databases">
        <authorList>
            <person name="Gaulin E."/>
            <person name="Dumas B."/>
        </authorList>
    </citation>
    <scope>NUCLEOTIDE SEQUENCE [LARGE SCALE GENOMIC DNA]</scope>
    <source>
        <strain evidence="3">CBS 568.67</strain>
    </source>
</reference>
<keyword evidence="4" id="KW-1185">Reference proteome</keyword>
<keyword evidence="1" id="KW-0812">Transmembrane</keyword>
<keyword evidence="1" id="KW-1133">Transmembrane helix</keyword>
<accession>A0A485LC80</accession>
<dbReference type="Proteomes" id="UP000332933">
    <property type="component" value="Unassembled WGS sequence"/>
</dbReference>
<evidence type="ECO:0000313" key="2">
    <source>
        <dbReference type="EMBL" id="KAF0689962.1"/>
    </source>
</evidence>
<evidence type="ECO:0000256" key="1">
    <source>
        <dbReference type="SAM" id="Phobius"/>
    </source>
</evidence>
<protein>
    <submittedName>
        <fullName evidence="3">Aste57867_18606 protein</fullName>
    </submittedName>
</protein>
<sequence>MRPQCQRRHMASIKRPLLSPSLRHQKRSSNQRIPDVVSIRHINDPKFVRSTMPPPASSHEISRSIVIVVVVVLVVVAISWGSVKVFFFVQARIAPSMTDNALIAEAREKDATRLVNPVATTWFPVVATPNPPRMWWSAVSTAAYQRTKLRSSMQVKALPSLSISVPSKMVRPAPP</sequence>
<evidence type="ECO:0000313" key="4">
    <source>
        <dbReference type="Proteomes" id="UP000332933"/>
    </source>
</evidence>
<organism evidence="3 4">
    <name type="scientific">Aphanomyces stellatus</name>
    <dbReference type="NCBI Taxonomy" id="120398"/>
    <lineage>
        <taxon>Eukaryota</taxon>
        <taxon>Sar</taxon>
        <taxon>Stramenopiles</taxon>
        <taxon>Oomycota</taxon>
        <taxon>Saprolegniomycetes</taxon>
        <taxon>Saprolegniales</taxon>
        <taxon>Verrucalvaceae</taxon>
        <taxon>Aphanomyces</taxon>
    </lineage>
</organism>
<proteinExistence type="predicted"/>
<dbReference type="AlphaFoldDB" id="A0A485LC80"/>
<evidence type="ECO:0000313" key="3">
    <source>
        <dbReference type="EMBL" id="VFT95341.1"/>
    </source>
</evidence>